<feature type="chain" id="PRO_5021926078" evidence="1">
    <location>
        <begin position="22"/>
        <end position="719"/>
    </location>
</feature>
<reference evidence="2 3" key="1">
    <citation type="submission" date="2019-02" db="EMBL/GenBank/DDBJ databases">
        <title>Deep-cultivation of Planctomycetes and their phenomic and genomic characterization uncovers novel biology.</title>
        <authorList>
            <person name="Wiegand S."/>
            <person name="Jogler M."/>
            <person name="Boedeker C."/>
            <person name="Pinto D."/>
            <person name="Vollmers J."/>
            <person name="Rivas-Marin E."/>
            <person name="Kohn T."/>
            <person name="Peeters S.H."/>
            <person name="Heuer A."/>
            <person name="Rast P."/>
            <person name="Oberbeckmann S."/>
            <person name="Bunk B."/>
            <person name="Jeske O."/>
            <person name="Meyerdierks A."/>
            <person name="Storesund J.E."/>
            <person name="Kallscheuer N."/>
            <person name="Luecker S."/>
            <person name="Lage O.M."/>
            <person name="Pohl T."/>
            <person name="Merkel B.J."/>
            <person name="Hornburger P."/>
            <person name="Mueller R.-W."/>
            <person name="Bruemmer F."/>
            <person name="Labrenz M."/>
            <person name="Spormann A.M."/>
            <person name="Op den Camp H."/>
            <person name="Overmann J."/>
            <person name="Amann R."/>
            <person name="Jetten M.S.M."/>
            <person name="Mascher T."/>
            <person name="Medema M.H."/>
            <person name="Devos D.P."/>
            <person name="Kaster A.-K."/>
            <person name="Ovreas L."/>
            <person name="Rohde M."/>
            <person name="Galperin M.Y."/>
            <person name="Jogler C."/>
        </authorList>
    </citation>
    <scope>NUCLEOTIDE SEQUENCE [LARGE SCALE GENOMIC DNA]</scope>
    <source>
        <strain evidence="2 3">Pla133</strain>
    </source>
</reference>
<evidence type="ECO:0000313" key="3">
    <source>
        <dbReference type="Proteomes" id="UP000316921"/>
    </source>
</evidence>
<evidence type="ECO:0000256" key="1">
    <source>
        <dbReference type="SAM" id="SignalP"/>
    </source>
</evidence>
<proteinExistence type="predicted"/>
<organism evidence="2 3">
    <name type="scientific">Engelhardtia mirabilis</name>
    <dbReference type="NCBI Taxonomy" id="2528011"/>
    <lineage>
        <taxon>Bacteria</taxon>
        <taxon>Pseudomonadati</taxon>
        <taxon>Planctomycetota</taxon>
        <taxon>Planctomycetia</taxon>
        <taxon>Planctomycetia incertae sedis</taxon>
        <taxon>Engelhardtia</taxon>
    </lineage>
</organism>
<dbReference type="EMBL" id="CP036287">
    <property type="protein sequence ID" value="QDU68372.1"/>
    <property type="molecule type" value="Genomic_DNA"/>
</dbReference>
<gene>
    <name evidence="2" type="ORF">Pla133_34680</name>
</gene>
<protein>
    <submittedName>
        <fullName evidence="2">Uncharacterized protein</fullName>
    </submittedName>
</protein>
<keyword evidence="3" id="KW-1185">Reference proteome</keyword>
<feature type="signal peptide" evidence="1">
    <location>
        <begin position="1"/>
        <end position="21"/>
    </location>
</feature>
<keyword evidence="1" id="KW-0732">Signal</keyword>
<name>A0A518BN11_9BACT</name>
<dbReference type="RefSeq" id="WP_145067323.1">
    <property type="nucleotide sequence ID" value="NZ_CP036287.1"/>
</dbReference>
<dbReference type="Proteomes" id="UP000316921">
    <property type="component" value="Chromosome"/>
</dbReference>
<sequence length="719" mass="76098" precursor="true">MLRSLLPALGATALAAPLALAQTGPLELLLQQQVHYWATVPSVVAPDFLEAADDFHVVGDVHRVRAFGSGCLPCAPGTFHAATLRLYAWTPQGPGALLREETFVDGDPDLVVLKGPTLIDMTLDPPFVSTDRAYLSVQVDVTGIWDWSISNFGQPNDNPFVVRHEPGGPWVPYQSSYTYDLDADLAFELYGLDDTPLQAGSDPCGDWDIVPQPAIQSGVMFTDVEGTGPDDVWAVGWRFEFDFPIVSETYVYAEHFDGTTWTVADLPHPEPYPGGGYSTLNAVAVVASDDVWAAGSARVVSPDGFVGSQILVLHFDGTSWEVVPAPQTSGGSGPHVNDIEVVAPDDIWFFGEWLGFQASALGEQRSLAMHWDGSDFTVVDTPFFDNKIGYGGGHSLIAASAIASDDIWAGGGAHDGDFTPYSYLAHWDGSTWEHVPGPTPGIDQQIYAVEAIASDDVWASGFYTEIQGLLAVRVPLFVHWDGSSWTQYASPGGGSTLVHRASGDLVSSSGTYGEQGVYRWDGSQWTQVMDFESTPNVQMRGLNEVGDCEMWGVGRMNGLSPGGMRAHLTPEPFLALALPRDPCSGTAPAQSLAISPAPQIGHPMSVRLDDPANQAGLMPGSLAVLAVSLQPAPGFPCGTLLPDFGPGSQSGEILIDSASTPILLGPAVWGGPGAPALIDVPIPMDAALLGAKLYSQGVFVDPSALDIVLAGGVDLSIGD</sequence>
<evidence type="ECO:0000313" key="2">
    <source>
        <dbReference type="EMBL" id="QDU68372.1"/>
    </source>
</evidence>
<dbReference type="AlphaFoldDB" id="A0A518BN11"/>
<dbReference type="KEGG" id="pbap:Pla133_34680"/>
<accession>A0A518BN11</accession>